<dbReference type="InterPro" id="IPR011012">
    <property type="entry name" value="Longin-like_dom_sf"/>
</dbReference>
<evidence type="ECO:0000256" key="1">
    <source>
        <dbReference type="SAM" id="MobiDB-lite"/>
    </source>
</evidence>
<dbReference type="AlphaFoldDB" id="A0AAQ3MD95"/>
<evidence type="ECO:0000313" key="2">
    <source>
        <dbReference type="EMBL" id="WPH04931.1"/>
    </source>
</evidence>
<evidence type="ECO:0000313" key="3">
    <source>
        <dbReference type="Proteomes" id="UP001303373"/>
    </source>
</evidence>
<dbReference type="GO" id="GO:0005737">
    <property type="term" value="C:cytoplasm"/>
    <property type="evidence" value="ECO:0007669"/>
    <property type="project" value="GOC"/>
</dbReference>
<dbReference type="SUPFAM" id="SSF64356">
    <property type="entry name" value="SNARE-like"/>
    <property type="match status" value="1"/>
</dbReference>
<dbReference type="CDD" id="cd14825">
    <property type="entry name" value="TRAPPC2_sedlin"/>
    <property type="match status" value="1"/>
</dbReference>
<dbReference type="Proteomes" id="UP001303373">
    <property type="component" value="Chromosome 14"/>
</dbReference>
<proteinExistence type="predicted"/>
<accession>A0AAQ3MD95</accession>
<gene>
    <name evidence="2" type="ORF">R9X50_00782800</name>
</gene>
<dbReference type="GO" id="GO:0006888">
    <property type="term" value="P:endoplasmic reticulum to Golgi vesicle-mediated transport"/>
    <property type="evidence" value="ECO:0007669"/>
    <property type="project" value="InterPro"/>
</dbReference>
<dbReference type="PANTHER" id="PTHR12403">
    <property type="entry name" value="TRAFFICKING PROTEIN PARTICLE COMPLEX SUBUNIT 2"/>
    <property type="match status" value="1"/>
</dbReference>
<dbReference type="EMBL" id="CP138593">
    <property type="protein sequence ID" value="WPH04931.1"/>
    <property type="molecule type" value="Genomic_DNA"/>
</dbReference>
<reference evidence="2 3" key="1">
    <citation type="submission" date="2023-11" db="EMBL/GenBank/DDBJ databases">
        <title>An acidophilic fungus is an integral part of prey digestion in a carnivorous sundew plant.</title>
        <authorList>
            <person name="Tsai I.J."/>
        </authorList>
    </citation>
    <scope>NUCLEOTIDE SEQUENCE [LARGE SCALE GENOMIC DNA]</scope>
    <source>
        <strain evidence="2">169a</strain>
    </source>
</reference>
<name>A0AAQ3MD95_9PEZI</name>
<organism evidence="2 3">
    <name type="scientific">Acrodontium crateriforme</name>
    <dbReference type="NCBI Taxonomy" id="150365"/>
    <lineage>
        <taxon>Eukaryota</taxon>
        <taxon>Fungi</taxon>
        <taxon>Dikarya</taxon>
        <taxon>Ascomycota</taxon>
        <taxon>Pezizomycotina</taxon>
        <taxon>Dothideomycetes</taxon>
        <taxon>Dothideomycetidae</taxon>
        <taxon>Mycosphaerellales</taxon>
        <taxon>Teratosphaeriaceae</taxon>
        <taxon>Acrodontium</taxon>
    </lineage>
</organism>
<keyword evidence="3" id="KW-1185">Reference proteome</keyword>
<dbReference type="Gene3D" id="3.30.450.70">
    <property type="match status" value="1"/>
</dbReference>
<dbReference type="InterPro" id="IPR006722">
    <property type="entry name" value="Sedlin"/>
</dbReference>
<protein>
    <submittedName>
        <fullName evidence="2">Trafficking protein particle complex subunit 2</fullName>
    </submittedName>
</protein>
<dbReference type="Pfam" id="PF04628">
    <property type="entry name" value="Sedlin_N"/>
    <property type="match status" value="1"/>
</dbReference>
<sequence length="176" mass="19956">MSYYFTIIGTRDNPLFEIDFGTHKLGGDGVARFRDEAKHMNQFIVHAALDMVEEAQWMGKDLYLRRVDTFQNNHVHCFLTGGNVKFMLLMNPDPTASSYASYRSPPPSRPSTARQSASMLAANPSSQATEDAVRQFMLEVYEAWLKCIMNPFYQVNNVVTSPIFRGRVATAAKKYL</sequence>
<feature type="region of interest" description="Disordered" evidence="1">
    <location>
        <begin position="99"/>
        <end position="125"/>
    </location>
</feature>